<dbReference type="OrthoDB" id="9802350at2"/>
<organism evidence="2 3">
    <name type="scientific">Aureibacillus halotolerans</name>
    <dbReference type="NCBI Taxonomy" id="1508390"/>
    <lineage>
        <taxon>Bacteria</taxon>
        <taxon>Bacillati</taxon>
        <taxon>Bacillota</taxon>
        <taxon>Bacilli</taxon>
        <taxon>Bacillales</taxon>
        <taxon>Bacillaceae</taxon>
        <taxon>Aureibacillus</taxon>
    </lineage>
</organism>
<dbReference type="PANTHER" id="PTHR43316:SF8">
    <property type="entry name" value="HAD FAMILY HYDROLASE"/>
    <property type="match status" value="1"/>
</dbReference>
<protein>
    <submittedName>
        <fullName evidence="2">Putative hydrolase of the HAD superfamily</fullName>
    </submittedName>
</protein>
<name>A0A4R6TS59_9BACI</name>
<sequence>MTDDTLIVFIDCGDTIIDESTEVRDDRGIVQKADVIPGADKAIKAIKEAGYPIVMVADGEALSFFNMMHDHGLYDCFDAMIYSENVKARKPDPRMFKAAWGAVNASPEDAWRTVMIGNNLARDVKGANALGIHSIFLDWSPRYPKVAADASEQPNSTIHTPSELLPLLNQLQQQLLASSR</sequence>
<gene>
    <name evidence="2" type="ORF">EV213_11871</name>
</gene>
<dbReference type="InterPro" id="IPR051540">
    <property type="entry name" value="S-2-haloacid_dehalogenase"/>
</dbReference>
<dbReference type="Gene3D" id="3.40.50.1000">
    <property type="entry name" value="HAD superfamily/HAD-like"/>
    <property type="match status" value="1"/>
</dbReference>
<dbReference type="AlphaFoldDB" id="A0A4R6TS59"/>
<dbReference type="InterPro" id="IPR023214">
    <property type="entry name" value="HAD_sf"/>
</dbReference>
<dbReference type="RefSeq" id="WP_133581727.1">
    <property type="nucleotide sequence ID" value="NZ_SNYJ01000018.1"/>
</dbReference>
<comment type="caution">
    <text evidence="2">The sequence shown here is derived from an EMBL/GenBank/DDBJ whole genome shotgun (WGS) entry which is preliminary data.</text>
</comment>
<dbReference type="SUPFAM" id="SSF56784">
    <property type="entry name" value="HAD-like"/>
    <property type="match status" value="1"/>
</dbReference>
<reference evidence="2 3" key="1">
    <citation type="submission" date="2019-03" db="EMBL/GenBank/DDBJ databases">
        <title>Genomic Encyclopedia of Type Strains, Phase IV (KMG-IV): sequencing the most valuable type-strain genomes for metagenomic binning, comparative biology and taxonomic classification.</title>
        <authorList>
            <person name="Goeker M."/>
        </authorList>
    </citation>
    <scope>NUCLEOTIDE SEQUENCE [LARGE SCALE GENOMIC DNA]</scope>
    <source>
        <strain evidence="2 3">DSM 28697</strain>
    </source>
</reference>
<dbReference type="PANTHER" id="PTHR43316">
    <property type="entry name" value="HYDROLASE, HALOACID DELAHOGENASE-RELATED"/>
    <property type="match status" value="1"/>
</dbReference>
<dbReference type="Pfam" id="PF00702">
    <property type="entry name" value="Hydrolase"/>
    <property type="match status" value="1"/>
</dbReference>
<accession>A0A4R6TS59</accession>
<dbReference type="GO" id="GO:0016787">
    <property type="term" value="F:hydrolase activity"/>
    <property type="evidence" value="ECO:0007669"/>
    <property type="project" value="UniProtKB-KW"/>
</dbReference>
<evidence type="ECO:0000256" key="1">
    <source>
        <dbReference type="ARBA" id="ARBA00022801"/>
    </source>
</evidence>
<keyword evidence="1 2" id="KW-0378">Hydrolase</keyword>
<dbReference type="EMBL" id="SNYJ01000018">
    <property type="protein sequence ID" value="TDQ36440.1"/>
    <property type="molecule type" value="Genomic_DNA"/>
</dbReference>
<keyword evidence="3" id="KW-1185">Reference proteome</keyword>
<proteinExistence type="predicted"/>
<evidence type="ECO:0000313" key="3">
    <source>
        <dbReference type="Proteomes" id="UP000295632"/>
    </source>
</evidence>
<evidence type="ECO:0000313" key="2">
    <source>
        <dbReference type="EMBL" id="TDQ36440.1"/>
    </source>
</evidence>
<dbReference type="InterPro" id="IPR036412">
    <property type="entry name" value="HAD-like_sf"/>
</dbReference>
<dbReference type="Proteomes" id="UP000295632">
    <property type="component" value="Unassembled WGS sequence"/>
</dbReference>